<dbReference type="InterPro" id="IPR001325">
    <property type="entry name" value="IL-4/IL-13"/>
</dbReference>
<dbReference type="PANTHER" id="PTHR47401:SF1">
    <property type="entry name" value="INTERLEUKIN-4"/>
    <property type="match status" value="1"/>
</dbReference>
<sequence length="95" mass="10568">MGLTPQLIATLCCLLVCSGDFTHGYDVTLEEIIKTLNTLSGKKTSPCHFLLGNSGKFSSHNCPMSESKQRPLKDFLESLRSTMQKKYSECGRSMF</sequence>
<dbReference type="InterPro" id="IPR002354">
    <property type="entry name" value="IL-4"/>
</dbReference>
<evidence type="ECO:0000256" key="5">
    <source>
        <dbReference type="SAM" id="SignalP"/>
    </source>
</evidence>
<dbReference type="GO" id="GO:0005576">
    <property type="term" value="C:extracellular region"/>
    <property type="evidence" value="ECO:0007669"/>
    <property type="project" value="InterPro"/>
</dbReference>
<keyword evidence="5" id="KW-0732">Signal</keyword>
<keyword evidence="2" id="KW-0075">B-cell activation</keyword>
<dbReference type="PANTHER" id="PTHR47401">
    <property type="entry name" value="INTERLEUKIN-4"/>
    <property type="match status" value="1"/>
</dbReference>
<dbReference type="Gene3D" id="1.20.1250.10">
    <property type="match status" value="1"/>
</dbReference>
<evidence type="ECO:0000256" key="3">
    <source>
        <dbReference type="ARBA" id="ARBA00030247"/>
    </source>
</evidence>
<protein>
    <recommendedName>
        <fullName evidence="1">Interleukin-4</fullName>
    </recommendedName>
    <alternativeName>
        <fullName evidence="4">B-cell stimulatory factor 1</fullName>
    </alternativeName>
    <alternativeName>
        <fullName evidence="3">Lymphocyte stimulatory factor 1</fullName>
    </alternativeName>
</protein>
<feature type="signal peptide" evidence="5">
    <location>
        <begin position="1"/>
        <end position="19"/>
    </location>
</feature>
<dbReference type="GO" id="GO:0042113">
    <property type="term" value="P:B cell activation"/>
    <property type="evidence" value="ECO:0007669"/>
    <property type="project" value="UniProtKB-KW"/>
</dbReference>
<dbReference type="SMART" id="SM00190">
    <property type="entry name" value="IL4_13"/>
    <property type="match status" value="1"/>
</dbReference>
<name>A0A8D2DP43_SCIVU</name>
<dbReference type="InterPro" id="IPR009079">
    <property type="entry name" value="4_helix_cytokine-like_core"/>
</dbReference>
<feature type="chain" id="PRO_5034530471" description="Interleukin-4" evidence="5">
    <location>
        <begin position="20"/>
        <end position="95"/>
    </location>
</feature>
<dbReference type="Pfam" id="PF00727">
    <property type="entry name" value="IL4"/>
    <property type="match status" value="1"/>
</dbReference>
<dbReference type="Ensembl" id="ENSSVLT00005031464.1">
    <property type="protein sequence ID" value="ENSSVLP00005028317.1"/>
    <property type="gene ID" value="ENSSVLG00005022296.1"/>
</dbReference>
<evidence type="ECO:0000256" key="4">
    <source>
        <dbReference type="ARBA" id="ARBA00031287"/>
    </source>
</evidence>
<accession>A0A8D2DP43</accession>
<dbReference type="AlphaFoldDB" id="A0A8D2DP43"/>
<dbReference type="SUPFAM" id="SSF47266">
    <property type="entry name" value="4-helical cytokines"/>
    <property type="match status" value="1"/>
</dbReference>
<reference evidence="6" key="1">
    <citation type="submission" date="2025-08" db="UniProtKB">
        <authorList>
            <consortium name="Ensembl"/>
        </authorList>
    </citation>
    <scope>IDENTIFICATION</scope>
</reference>
<proteinExistence type="predicted"/>
<keyword evidence="7" id="KW-1185">Reference proteome</keyword>
<dbReference type="Proteomes" id="UP000694564">
    <property type="component" value="Chromosome 6"/>
</dbReference>
<dbReference type="GO" id="GO:0005136">
    <property type="term" value="F:interleukin-4 receptor binding"/>
    <property type="evidence" value="ECO:0007669"/>
    <property type="project" value="InterPro"/>
</dbReference>
<organism evidence="6 7">
    <name type="scientific">Sciurus vulgaris</name>
    <name type="common">Eurasian red squirrel</name>
    <dbReference type="NCBI Taxonomy" id="55149"/>
    <lineage>
        <taxon>Eukaryota</taxon>
        <taxon>Metazoa</taxon>
        <taxon>Chordata</taxon>
        <taxon>Craniata</taxon>
        <taxon>Vertebrata</taxon>
        <taxon>Euteleostomi</taxon>
        <taxon>Mammalia</taxon>
        <taxon>Eutheria</taxon>
        <taxon>Euarchontoglires</taxon>
        <taxon>Glires</taxon>
        <taxon>Rodentia</taxon>
        <taxon>Sciuromorpha</taxon>
        <taxon>Sciuridae</taxon>
        <taxon>Sciurinae</taxon>
        <taxon>Sciurini</taxon>
        <taxon>Sciurus</taxon>
    </lineage>
</organism>
<evidence type="ECO:0000313" key="7">
    <source>
        <dbReference type="Proteomes" id="UP000694564"/>
    </source>
</evidence>
<dbReference type="GO" id="GO:0008083">
    <property type="term" value="F:growth factor activity"/>
    <property type="evidence" value="ECO:0007669"/>
    <property type="project" value="InterPro"/>
</dbReference>
<evidence type="ECO:0000256" key="2">
    <source>
        <dbReference type="ARBA" id="ARBA00022936"/>
    </source>
</evidence>
<dbReference type="GeneTree" id="ENSGT00390000013108"/>
<evidence type="ECO:0000313" key="6">
    <source>
        <dbReference type="Ensembl" id="ENSSVLP00005028317.1"/>
    </source>
</evidence>
<dbReference type="GO" id="GO:0006955">
    <property type="term" value="P:immune response"/>
    <property type="evidence" value="ECO:0007669"/>
    <property type="project" value="InterPro"/>
</dbReference>
<evidence type="ECO:0000256" key="1">
    <source>
        <dbReference type="ARBA" id="ARBA00019467"/>
    </source>
</evidence>
<reference evidence="6" key="2">
    <citation type="submission" date="2025-09" db="UniProtKB">
        <authorList>
            <consortium name="Ensembl"/>
        </authorList>
    </citation>
    <scope>IDENTIFICATION</scope>
</reference>